<dbReference type="CDD" id="cd18439">
    <property type="entry name" value="BRCT_BRC1_like_rpt6"/>
    <property type="match status" value="1"/>
</dbReference>
<dbReference type="Pfam" id="PF12738">
    <property type="entry name" value="PTCB-BRCT"/>
    <property type="match status" value="1"/>
</dbReference>
<comment type="caution">
    <text evidence="3">The sequence shown here is derived from an EMBL/GenBank/DDBJ whole genome shotgun (WGS) entry which is preliminary data.</text>
</comment>
<dbReference type="SUPFAM" id="SSF52113">
    <property type="entry name" value="BRCT domain"/>
    <property type="match status" value="5"/>
</dbReference>
<dbReference type="CDD" id="cd18437">
    <property type="entry name" value="BRCT_BRC1_like_rpt3"/>
    <property type="match status" value="1"/>
</dbReference>
<dbReference type="CDD" id="cd17743">
    <property type="entry name" value="BRCT_BRC1_like_rpt5"/>
    <property type="match status" value="1"/>
</dbReference>
<dbReference type="PANTHER" id="PTHR47667:SF1">
    <property type="entry name" value="REGULATOR OF TY1 TRANSPOSITION PROTEIN 107"/>
    <property type="match status" value="1"/>
</dbReference>
<dbReference type="Proteomes" id="UP000253153">
    <property type="component" value="Unassembled WGS sequence"/>
</dbReference>
<dbReference type="SMART" id="SM00292">
    <property type="entry name" value="BRCT"/>
    <property type="match status" value="5"/>
</dbReference>
<dbReference type="InterPro" id="IPR036420">
    <property type="entry name" value="BRCT_dom_sf"/>
</dbReference>
<dbReference type="Gene3D" id="3.40.50.10190">
    <property type="entry name" value="BRCT domain"/>
    <property type="match status" value="5"/>
</dbReference>
<dbReference type="AlphaFoldDB" id="A0A366R4N2"/>
<dbReference type="Pfam" id="PF00533">
    <property type="entry name" value="BRCT"/>
    <property type="match status" value="1"/>
</dbReference>
<dbReference type="GeneID" id="41998614"/>
<reference evidence="3 4" key="1">
    <citation type="submission" date="2018-06" db="EMBL/GenBank/DDBJ databases">
        <title>Fusarium incarnatum-equiseti species complex species 28.</title>
        <authorList>
            <person name="Gardiner D.M."/>
        </authorList>
    </citation>
    <scope>NUCLEOTIDE SEQUENCE [LARGE SCALE GENOMIC DNA]</scope>
    <source>
        <strain evidence="3 4">FIESC_28</strain>
    </source>
</reference>
<evidence type="ECO:0000313" key="4">
    <source>
        <dbReference type="Proteomes" id="UP000253153"/>
    </source>
</evidence>
<dbReference type="OrthoDB" id="342264at2759"/>
<protein>
    <recommendedName>
        <fullName evidence="2">BRCT domain-containing protein</fullName>
    </recommendedName>
</protein>
<dbReference type="FunFam" id="3.40.50.10190:FF:000048">
    <property type="entry name" value="DNA repair protein Rtt107"/>
    <property type="match status" value="1"/>
</dbReference>
<feature type="region of interest" description="Disordered" evidence="1">
    <location>
        <begin position="493"/>
        <end position="544"/>
    </location>
</feature>
<dbReference type="CDD" id="cd18438">
    <property type="entry name" value="BRCT_BRC1_like_rpt4"/>
    <property type="match status" value="1"/>
</dbReference>
<feature type="domain" description="BRCT" evidence="2">
    <location>
        <begin position="335"/>
        <end position="407"/>
    </location>
</feature>
<name>A0A366R4N2_9HYPO</name>
<dbReference type="GO" id="GO:1990683">
    <property type="term" value="P:DNA double-strand break attachment to nuclear envelope"/>
    <property type="evidence" value="ECO:0007669"/>
    <property type="project" value="TreeGrafter"/>
</dbReference>
<feature type="compositionally biased region" description="Basic and acidic residues" evidence="1">
    <location>
        <begin position="576"/>
        <end position="585"/>
    </location>
</feature>
<proteinExistence type="predicted"/>
<feature type="domain" description="BRCT" evidence="2">
    <location>
        <begin position="99"/>
        <end position="189"/>
    </location>
</feature>
<dbReference type="GO" id="GO:0035361">
    <property type="term" value="C:Cul8-RING ubiquitin ligase complex"/>
    <property type="evidence" value="ECO:0007669"/>
    <property type="project" value="TreeGrafter"/>
</dbReference>
<evidence type="ECO:0000256" key="1">
    <source>
        <dbReference type="SAM" id="MobiDB-lite"/>
    </source>
</evidence>
<gene>
    <name evidence="3" type="ORF">FIESC28_09181</name>
</gene>
<organism evidence="3 4">
    <name type="scientific">Fusarium coffeatum</name>
    <dbReference type="NCBI Taxonomy" id="231269"/>
    <lineage>
        <taxon>Eukaryota</taxon>
        <taxon>Fungi</taxon>
        <taxon>Dikarya</taxon>
        <taxon>Ascomycota</taxon>
        <taxon>Pezizomycotina</taxon>
        <taxon>Sordariomycetes</taxon>
        <taxon>Hypocreomycetidae</taxon>
        <taxon>Hypocreales</taxon>
        <taxon>Nectriaceae</taxon>
        <taxon>Fusarium</taxon>
        <taxon>Fusarium incarnatum-equiseti species complex</taxon>
    </lineage>
</organism>
<dbReference type="Pfam" id="PF16770">
    <property type="entry name" value="RTT107_BRCT_5"/>
    <property type="match status" value="1"/>
</dbReference>
<accession>A0A366R4N2</accession>
<dbReference type="CDD" id="cd18436">
    <property type="entry name" value="BRCT_BRC1_like_rpt2"/>
    <property type="match status" value="1"/>
</dbReference>
<dbReference type="PANTHER" id="PTHR47667">
    <property type="entry name" value="REGULATOR OF TY1 TRANSPOSITION PROTEIN 107"/>
    <property type="match status" value="1"/>
</dbReference>
<dbReference type="GO" id="GO:0006302">
    <property type="term" value="P:double-strand break repair"/>
    <property type="evidence" value="ECO:0007669"/>
    <property type="project" value="TreeGrafter"/>
</dbReference>
<dbReference type="EMBL" id="QKXC01000223">
    <property type="protein sequence ID" value="RBR11135.1"/>
    <property type="molecule type" value="Genomic_DNA"/>
</dbReference>
<evidence type="ECO:0000313" key="3">
    <source>
        <dbReference type="EMBL" id="RBR11135.1"/>
    </source>
</evidence>
<feature type="domain" description="BRCT" evidence="2">
    <location>
        <begin position="1"/>
        <end position="98"/>
    </location>
</feature>
<dbReference type="RefSeq" id="XP_031012631.1">
    <property type="nucleotide sequence ID" value="XM_031163318.1"/>
</dbReference>
<dbReference type="GO" id="GO:0005634">
    <property type="term" value="C:nucleus"/>
    <property type="evidence" value="ECO:0007669"/>
    <property type="project" value="TreeGrafter"/>
</dbReference>
<evidence type="ECO:0000259" key="2">
    <source>
        <dbReference type="PROSITE" id="PS50172"/>
    </source>
</evidence>
<dbReference type="InterPro" id="IPR001357">
    <property type="entry name" value="BRCT_dom"/>
</dbReference>
<sequence>MTSTLFEECAIAFVASNELPPKLIGELSTILEDNGATICEPRRDGSLPVEKVTHIISNTIDFPQFIEAQAFMIPVVTTQWITISIARRKQGPIRPFSPDPRMIFSEVVVTCADLPETDKESIAGAVMALGGQESKDANRLTTHICALSMDHPKIENARQRGWKGKVVLPHWFDDCFKLGKRIDEGPYLLPNPEILKKSPEDDVQIPINGNLSGATSATPAYLPLPPDGEVVRPPVTVFQDRHVMLSKDLNITDRLSKVIQEIIIHGGGKVVDEVDNCDMFICQYRDGPEYVQAAQSCKDVGNLAWLYWLIVHNGWTSPLQRLLHYPVPKNGIEGFEKLRITLSNYGGEARIYLENLIKACGAEFTKTMKAENTHLVTARDSSEKCKAAPEWGIQVVNHLWIEESYAKCEITPISIKKYTHFPPRTNLGEIIGKTFLDESKLREKYYPGGDENLSPAAKRKRKILEAAEENAYPRGPAEGVVIGQVDSEDVEMEDAQEENERPAKKKATTKTAVETPIRTRHTGKENDTPSVISTGGRSAKAKAQAALHGLSDDIALYEKEKKRMAKGGNAIWGGKRAADQAEKNNTKTSTKTKSATPEVEENTTAAKRPAKKTKPSLPDITMRIILTGFNRWVGDKNKEANDRKKLREMGIQIVAEGQPCDYLAAPNIVRTVKFLCALARGPTVISSTFIDQAIETSDVPDVDDFILQDEETEKKHNIKLEKSVARAKANRGKLLVGIPIYCTEKIRAGPDSYKAIAEANGAIFKIYRARSGTTIRPATAEEEGKPPEPVYLLSSDARDEKSLWPKFREMAFQGNMEPRIVVPDWLLDVAMAQQVRFDEKYKVEQFYEME</sequence>
<dbReference type="InterPro" id="IPR053036">
    <property type="entry name" value="CellCycle_DNARepair_Reg"/>
</dbReference>
<feature type="region of interest" description="Disordered" evidence="1">
    <location>
        <begin position="568"/>
        <end position="617"/>
    </location>
</feature>
<dbReference type="PROSITE" id="PS50172">
    <property type="entry name" value="BRCT"/>
    <property type="match status" value="3"/>
</dbReference>
<keyword evidence="4" id="KW-1185">Reference proteome</keyword>